<dbReference type="InterPro" id="IPR058912">
    <property type="entry name" value="HTH_animal"/>
</dbReference>
<feature type="domain" description="Helix-turn-helix" evidence="1">
    <location>
        <begin position="225"/>
        <end position="276"/>
    </location>
</feature>
<evidence type="ECO:0000313" key="3">
    <source>
        <dbReference type="Proteomes" id="UP001159405"/>
    </source>
</evidence>
<dbReference type="EMBL" id="CALNXK010000432">
    <property type="protein sequence ID" value="CAH3185560.1"/>
    <property type="molecule type" value="Genomic_DNA"/>
</dbReference>
<sequence>MLNVTKTYKKSNSKVVDKLNAQSARIAEHLKLENRIEKLAEKEAFITLKDHKPAFHDHPTCRLINPSKSEIGVISKHILDEINTSVISKTKINQWKNTTSVLKWFNSLQHKESLSFICFDVCDFYPSITEKLLCKALDFANSYRPISQHERDIIIHAKRSLLFSKHVPWEKKNSNDRFDVTMGSFDGAETCELVANLTKVNFLDVTLDLKSEKHSPYMKEGNTPIYVHKQSNHPPSIIKNIPESINKRLSEISSDKECFDKAKDAYQDALNKCGHNYNLSYKVPIPKTSRQNQRHRNITWFNPPYSQNVETKIGKCFLKLVDLHFPKSNPLHKIFNRNSLKLSYSCMSNVKTIISSHNKAQISKPVPQSEEVAGCNCRKKDSCPLEGNCKIQNIVYQAEVTTPQSKETYVGLCDTTFKERFNNHKCSFRNERYKNSTELSKYVWNLKQRKIDYQIKWRKVKQARSYSNVNKKCNLCLWEKYFIICKPEMSTLNRRNELSSICRHSKKFLLNTAIT</sequence>
<organism evidence="2 3">
    <name type="scientific">Porites lobata</name>
    <dbReference type="NCBI Taxonomy" id="104759"/>
    <lineage>
        <taxon>Eukaryota</taxon>
        <taxon>Metazoa</taxon>
        <taxon>Cnidaria</taxon>
        <taxon>Anthozoa</taxon>
        <taxon>Hexacorallia</taxon>
        <taxon>Scleractinia</taxon>
        <taxon>Fungiina</taxon>
        <taxon>Poritidae</taxon>
        <taxon>Porites</taxon>
    </lineage>
</organism>
<name>A0ABN8S3F6_9CNID</name>
<evidence type="ECO:0000259" key="1">
    <source>
        <dbReference type="Pfam" id="PF26215"/>
    </source>
</evidence>
<dbReference type="Pfam" id="PF26215">
    <property type="entry name" value="HTH_animal"/>
    <property type="match status" value="1"/>
</dbReference>
<evidence type="ECO:0000313" key="2">
    <source>
        <dbReference type="EMBL" id="CAH3185560.1"/>
    </source>
</evidence>
<dbReference type="Proteomes" id="UP001159405">
    <property type="component" value="Unassembled WGS sequence"/>
</dbReference>
<dbReference type="InterPro" id="IPR036872">
    <property type="entry name" value="CH_dom_sf"/>
</dbReference>
<comment type="caution">
    <text evidence="2">The sequence shown here is derived from an EMBL/GenBank/DDBJ whole genome shotgun (WGS) entry which is preliminary data.</text>
</comment>
<accession>A0ABN8S3F6</accession>
<proteinExistence type="predicted"/>
<dbReference type="PANTHER" id="PTHR21301:SF10">
    <property type="entry name" value="REVERSE TRANSCRIPTASE DOMAIN-CONTAINING PROTEIN"/>
    <property type="match status" value="1"/>
</dbReference>
<protein>
    <recommendedName>
        <fullName evidence="1">Helix-turn-helix domain-containing protein</fullName>
    </recommendedName>
</protein>
<dbReference type="SUPFAM" id="SSF47576">
    <property type="entry name" value="Calponin-homology domain, CH-domain"/>
    <property type="match status" value="1"/>
</dbReference>
<dbReference type="PANTHER" id="PTHR21301">
    <property type="entry name" value="REVERSE TRANSCRIPTASE"/>
    <property type="match status" value="1"/>
</dbReference>
<keyword evidence="3" id="KW-1185">Reference proteome</keyword>
<reference evidence="2 3" key="1">
    <citation type="submission" date="2022-05" db="EMBL/GenBank/DDBJ databases">
        <authorList>
            <consortium name="Genoscope - CEA"/>
            <person name="William W."/>
        </authorList>
    </citation>
    <scope>NUCLEOTIDE SEQUENCE [LARGE SCALE GENOMIC DNA]</scope>
</reference>
<gene>
    <name evidence="2" type="ORF">PLOB_00033013</name>
</gene>